<dbReference type="Proteomes" id="UP000002051">
    <property type="component" value="Chromosome 3"/>
</dbReference>
<dbReference type="Gramene" id="rna18143">
    <property type="protein sequence ID" value="RHN69648.1"/>
    <property type="gene ID" value="gene18143"/>
</dbReference>
<protein>
    <submittedName>
        <fullName evidence="3">Transmembrane protein, putative</fullName>
    </submittedName>
</protein>
<organism evidence="3 6">
    <name type="scientific">Medicago truncatula</name>
    <name type="common">Barrel medic</name>
    <name type="synonym">Medicago tribuloides</name>
    <dbReference type="NCBI Taxonomy" id="3880"/>
    <lineage>
        <taxon>Eukaryota</taxon>
        <taxon>Viridiplantae</taxon>
        <taxon>Streptophyta</taxon>
        <taxon>Embryophyta</taxon>
        <taxon>Tracheophyta</taxon>
        <taxon>Spermatophyta</taxon>
        <taxon>Magnoliopsida</taxon>
        <taxon>eudicotyledons</taxon>
        <taxon>Gunneridae</taxon>
        <taxon>Pentapetalae</taxon>
        <taxon>rosids</taxon>
        <taxon>fabids</taxon>
        <taxon>Fabales</taxon>
        <taxon>Fabaceae</taxon>
        <taxon>Papilionoideae</taxon>
        <taxon>50 kb inversion clade</taxon>
        <taxon>NPAAA clade</taxon>
        <taxon>Hologalegina</taxon>
        <taxon>IRL clade</taxon>
        <taxon>Trifolieae</taxon>
        <taxon>Medicago</taxon>
    </lineage>
</organism>
<dbReference type="KEGG" id="mtr:11425198"/>
<keyword evidence="6" id="KW-1185">Reference proteome</keyword>
<feature type="region of interest" description="Disordered" evidence="1">
    <location>
        <begin position="236"/>
        <end position="278"/>
    </location>
</feature>
<evidence type="ECO:0000313" key="3">
    <source>
        <dbReference type="EMBL" id="AES72528.1"/>
    </source>
</evidence>
<keyword evidence="2 3" id="KW-0812">Transmembrane</keyword>
<dbReference type="STRING" id="3880.G7J7G7"/>
<feature type="transmembrane region" description="Helical" evidence="2">
    <location>
        <begin position="389"/>
        <end position="413"/>
    </location>
</feature>
<dbReference type="PANTHER" id="PTHR33868">
    <property type="entry name" value="EXPRESSED PROTEIN"/>
    <property type="match status" value="1"/>
</dbReference>
<dbReference type="PaxDb" id="3880-AES72528"/>
<dbReference type="HOGENOM" id="CLU_050145_1_0_1"/>
<proteinExistence type="predicted"/>
<dbReference type="OMA" id="GITKCVV"/>
<dbReference type="ExpressionAtlas" id="G7J7G7">
    <property type="expression patterns" value="differential"/>
</dbReference>
<evidence type="ECO:0000256" key="2">
    <source>
        <dbReference type="SAM" id="Phobius"/>
    </source>
</evidence>
<keyword evidence="2" id="KW-1133">Transmembrane helix</keyword>
<dbReference type="OrthoDB" id="1920951at2759"/>
<gene>
    <name evidence="5" type="primary">11425198</name>
    <name evidence="3" type="ordered locus">MTR_3g091770</name>
    <name evidence="4" type="ORF">MtrunA17_Chr3g0127021</name>
</gene>
<dbReference type="EMBL" id="CM001219">
    <property type="protein sequence ID" value="AES72528.1"/>
    <property type="molecule type" value="Genomic_DNA"/>
</dbReference>
<evidence type="ECO:0000313" key="5">
    <source>
        <dbReference type="EnsemblPlants" id="AES72528"/>
    </source>
</evidence>
<evidence type="ECO:0000313" key="4">
    <source>
        <dbReference type="EMBL" id="RHN69648.1"/>
    </source>
</evidence>
<reference evidence="5" key="3">
    <citation type="submission" date="2015-04" db="UniProtKB">
        <authorList>
            <consortium name="EnsemblPlants"/>
        </authorList>
    </citation>
    <scope>IDENTIFICATION</scope>
    <source>
        <strain evidence="5">cv. Jemalong A17</strain>
    </source>
</reference>
<feature type="compositionally biased region" description="Polar residues" evidence="1">
    <location>
        <begin position="246"/>
        <end position="278"/>
    </location>
</feature>
<evidence type="ECO:0000313" key="7">
    <source>
        <dbReference type="Proteomes" id="UP000265566"/>
    </source>
</evidence>
<reference evidence="4" key="5">
    <citation type="journal article" date="2018" name="Nat. Plants">
        <title>Whole-genome landscape of Medicago truncatula symbiotic genes.</title>
        <authorList>
            <person name="Pecrix Y."/>
            <person name="Gamas P."/>
            <person name="Carrere S."/>
        </authorList>
    </citation>
    <scope>NUCLEOTIDE SEQUENCE</scope>
    <source>
        <tissue evidence="4">Leaves</tissue>
    </source>
</reference>
<dbReference type="PANTHER" id="PTHR33868:SF19">
    <property type="entry name" value="PROTEIN, PUTATIVE-RELATED"/>
    <property type="match status" value="1"/>
</dbReference>
<dbReference type="eggNOG" id="ENOG502SHSV">
    <property type="taxonomic scope" value="Eukaryota"/>
</dbReference>
<dbReference type="AlphaFoldDB" id="G7J7G7"/>
<keyword evidence="2" id="KW-0472">Membrane</keyword>
<reference evidence="7" key="4">
    <citation type="journal article" date="2018" name="Nat. Plants">
        <title>Whole-genome landscape of Medicago truncatula symbiotic genes.</title>
        <authorList>
            <person name="Pecrix Y."/>
            <person name="Staton S.E."/>
            <person name="Sallet E."/>
            <person name="Lelandais-Briere C."/>
            <person name="Moreau S."/>
            <person name="Carrere S."/>
            <person name="Blein T."/>
            <person name="Jardinaud M.F."/>
            <person name="Latrasse D."/>
            <person name="Zouine M."/>
            <person name="Zahm M."/>
            <person name="Kreplak J."/>
            <person name="Mayjonade B."/>
            <person name="Satge C."/>
            <person name="Perez M."/>
            <person name="Cauet S."/>
            <person name="Marande W."/>
            <person name="Chantry-Darmon C."/>
            <person name="Lopez-Roques C."/>
            <person name="Bouchez O."/>
            <person name="Berard A."/>
            <person name="Debelle F."/>
            <person name="Munos S."/>
            <person name="Bendahmane A."/>
            <person name="Berges H."/>
            <person name="Niebel A."/>
            <person name="Buitink J."/>
            <person name="Frugier F."/>
            <person name="Benhamed M."/>
            <person name="Crespi M."/>
            <person name="Gouzy J."/>
            <person name="Gamas P."/>
        </authorList>
    </citation>
    <scope>NUCLEOTIDE SEQUENCE [LARGE SCALE GENOMIC DNA]</scope>
    <source>
        <strain evidence="7">cv. Jemalong A17</strain>
    </source>
</reference>
<evidence type="ECO:0000313" key="6">
    <source>
        <dbReference type="Proteomes" id="UP000002051"/>
    </source>
</evidence>
<reference evidence="3 6" key="1">
    <citation type="journal article" date="2011" name="Nature">
        <title>The Medicago genome provides insight into the evolution of rhizobial symbioses.</title>
        <authorList>
            <person name="Young N.D."/>
            <person name="Debelle F."/>
            <person name="Oldroyd G.E."/>
            <person name="Geurts R."/>
            <person name="Cannon S.B."/>
            <person name="Udvardi M.K."/>
            <person name="Benedito V.A."/>
            <person name="Mayer K.F."/>
            <person name="Gouzy J."/>
            <person name="Schoof H."/>
            <person name="Van de Peer Y."/>
            <person name="Proost S."/>
            <person name="Cook D.R."/>
            <person name="Meyers B.C."/>
            <person name="Spannagl M."/>
            <person name="Cheung F."/>
            <person name="De Mita S."/>
            <person name="Krishnakumar V."/>
            <person name="Gundlach H."/>
            <person name="Zhou S."/>
            <person name="Mudge J."/>
            <person name="Bharti A.K."/>
            <person name="Murray J.D."/>
            <person name="Naoumkina M.A."/>
            <person name="Rosen B."/>
            <person name="Silverstein K.A."/>
            <person name="Tang H."/>
            <person name="Rombauts S."/>
            <person name="Zhao P.X."/>
            <person name="Zhou P."/>
            <person name="Barbe V."/>
            <person name="Bardou P."/>
            <person name="Bechner M."/>
            <person name="Bellec A."/>
            <person name="Berger A."/>
            <person name="Berges H."/>
            <person name="Bidwell S."/>
            <person name="Bisseling T."/>
            <person name="Choisne N."/>
            <person name="Couloux A."/>
            <person name="Denny R."/>
            <person name="Deshpande S."/>
            <person name="Dai X."/>
            <person name="Doyle J.J."/>
            <person name="Dudez A.M."/>
            <person name="Farmer A.D."/>
            <person name="Fouteau S."/>
            <person name="Franken C."/>
            <person name="Gibelin C."/>
            <person name="Gish J."/>
            <person name="Goldstein S."/>
            <person name="Gonzalez A.J."/>
            <person name="Green P.J."/>
            <person name="Hallab A."/>
            <person name="Hartog M."/>
            <person name="Hua A."/>
            <person name="Humphray S.J."/>
            <person name="Jeong D.H."/>
            <person name="Jing Y."/>
            <person name="Jocker A."/>
            <person name="Kenton S.M."/>
            <person name="Kim D.J."/>
            <person name="Klee K."/>
            <person name="Lai H."/>
            <person name="Lang C."/>
            <person name="Lin S."/>
            <person name="Macmil S.L."/>
            <person name="Magdelenat G."/>
            <person name="Matthews L."/>
            <person name="McCorrison J."/>
            <person name="Monaghan E.L."/>
            <person name="Mun J.H."/>
            <person name="Najar F.Z."/>
            <person name="Nicholson C."/>
            <person name="Noirot C."/>
            <person name="O'Bleness M."/>
            <person name="Paule C.R."/>
            <person name="Poulain J."/>
            <person name="Prion F."/>
            <person name="Qin B."/>
            <person name="Qu C."/>
            <person name="Retzel E.F."/>
            <person name="Riddle C."/>
            <person name="Sallet E."/>
            <person name="Samain S."/>
            <person name="Samson N."/>
            <person name="Sanders I."/>
            <person name="Saurat O."/>
            <person name="Scarpelli C."/>
            <person name="Schiex T."/>
            <person name="Segurens B."/>
            <person name="Severin A.J."/>
            <person name="Sherrier D.J."/>
            <person name="Shi R."/>
            <person name="Sims S."/>
            <person name="Singer S.R."/>
            <person name="Sinharoy S."/>
            <person name="Sterck L."/>
            <person name="Viollet A."/>
            <person name="Wang B.B."/>
            <person name="Wang K."/>
            <person name="Wang M."/>
            <person name="Wang X."/>
            <person name="Warfsmann J."/>
            <person name="Weissenbach J."/>
            <person name="White D.D."/>
            <person name="White J.D."/>
            <person name="Wiley G.B."/>
            <person name="Wincker P."/>
            <person name="Xing Y."/>
            <person name="Yang L."/>
            <person name="Yao Z."/>
            <person name="Ying F."/>
            <person name="Zhai J."/>
            <person name="Zhou L."/>
            <person name="Zuber A."/>
            <person name="Denarie J."/>
            <person name="Dixon R.A."/>
            <person name="May G.D."/>
            <person name="Schwartz D.C."/>
            <person name="Rogers J."/>
            <person name="Quetier F."/>
            <person name="Town C.D."/>
            <person name="Roe B.A."/>
        </authorList>
    </citation>
    <scope>NUCLEOTIDE SEQUENCE [LARGE SCALE GENOMIC DNA]</scope>
    <source>
        <strain evidence="3">A17</strain>
        <strain evidence="5 6">cv. Jemalong A17</strain>
    </source>
</reference>
<accession>G7J7G7</accession>
<sequence length="416" mass="46858">MANFQIPKKLVSDWKPSNSINDQIRADSVCMAGNRNSDKLPDMKWWLHVKSNLDCEPNYSCKTELGSFYAEFLDGNVKNGEDQSIIDFDDLSYIGSDNLSVDQPHHVSPITCMKDNNNARMRKIEASLNNDLHFTPKKKDQKDFGFSDVGFLDCDVSNFLVSEKTSSHLMGNEKPGPWWRTAGKDELASFVAQRSVEHVENCDLPHPQPKSFAQRFSKGVDHDKILPSSLNQKAETGSLNADGYASGTTPTSSCSFQDSNSRFSSGQSKDSGSINKDCQINPENSSITELLEALCHSQTRAREAEKAAQEAYNEKEHILSLFFKQASQLFAYKQWYYMLQLENLCLQLRNKNQPLLNLFPHRRMQLKKNRNKAEKRKINNRKCGIGKCVVAFAVGLSLAGAGLLLGWTMGWMFPSM</sequence>
<dbReference type="Proteomes" id="UP000265566">
    <property type="component" value="Chromosome 3"/>
</dbReference>
<evidence type="ECO:0000256" key="1">
    <source>
        <dbReference type="SAM" id="MobiDB-lite"/>
    </source>
</evidence>
<dbReference type="EnsemblPlants" id="AES72528">
    <property type="protein sequence ID" value="AES72528"/>
    <property type="gene ID" value="MTR_3g091770"/>
</dbReference>
<reference evidence="3 6" key="2">
    <citation type="journal article" date="2014" name="BMC Genomics">
        <title>An improved genome release (version Mt4.0) for the model legume Medicago truncatula.</title>
        <authorList>
            <person name="Tang H."/>
            <person name="Krishnakumar V."/>
            <person name="Bidwell S."/>
            <person name="Rosen B."/>
            <person name="Chan A."/>
            <person name="Zhou S."/>
            <person name="Gentzbittel L."/>
            <person name="Childs K.L."/>
            <person name="Yandell M."/>
            <person name="Gundlach H."/>
            <person name="Mayer K.F."/>
            <person name="Schwartz D.C."/>
            <person name="Town C.D."/>
        </authorList>
    </citation>
    <scope>GENOME REANNOTATION</scope>
    <source>
        <strain evidence="5 6">cv. Jemalong A17</strain>
    </source>
</reference>
<name>G7J7G7_MEDTR</name>
<dbReference type="EMBL" id="PSQE01000003">
    <property type="protein sequence ID" value="RHN69648.1"/>
    <property type="molecule type" value="Genomic_DNA"/>
</dbReference>